<keyword evidence="6 7" id="KW-0143">Chaperone</keyword>
<dbReference type="InterPro" id="IPR001623">
    <property type="entry name" value="DnaJ_domain"/>
</dbReference>
<feature type="topological domain" description="Cytoplasmic" evidence="7">
    <location>
        <begin position="31"/>
        <end position="259"/>
    </location>
</feature>
<keyword evidence="2 7" id="KW-0997">Cell inner membrane</keyword>
<dbReference type="PROSITE" id="PS50076">
    <property type="entry name" value="DNAJ_2"/>
    <property type="match status" value="1"/>
</dbReference>
<protein>
    <recommendedName>
        <fullName evidence="7">Co-chaperone protein DjlA</fullName>
    </recommendedName>
</protein>
<reference evidence="10 11" key="1">
    <citation type="submission" date="2015-10" db="EMBL/GenBank/DDBJ databases">
        <title>Metagenome-Assembled Genomes uncover a global brackish microbiome.</title>
        <authorList>
            <person name="Hugerth L.W."/>
            <person name="Larsson J."/>
            <person name="Alneberg J."/>
            <person name="Lindh M.V."/>
            <person name="Legrand C."/>
            <person name="Pinhassi J."/>
            <person name="Andersson A.F."/>
        </authorList>
    </citation>
    <scope>NUCLEOTIDE SEQUENCE [LARGE SCALE GENOMIC DNA]</scope>
    <source>
        <strain evidence="10">BACL22 MAG-120619-bin3</strain>
    </source>
</reference>
<keyword evidence="1 7" id="KW-1003">Cell membrane</keyword>
<dbReference type="AlphaFoldDB" id="A0A0R2TB09"/>
<dbReference type="Gene3D" id="1.10.287.110">
    <property type="entry name" value="DnaJ domain"/>
    <property type="match status" value="1"/>
</dbReference>
<dbReference type="InterPro" id="IPR023749">
    <property type="entry name" value="DjlA"/>
</dbReference>
<keyword evidence="5 7" id="KW-0472">Membrane</keyword>
<name>A0A0R2TB09_9GAMM</name>
<evidence type="ECO:0000256" key="7">
    <source>
        <dbReference type="HAMAP-Rule" id="MF_01153"/>
    </source>
</evidence>
<proteinExistence type="inferred from homology"/>
<dbReference type="Proteomes" id="UP000051242">
    <property type="component" value="Unassembled WGS sequence"/>
</dbReference>
<keyword evidence="3 7" id="KW-0812">Transmembrane</keyword>
<evidence type="ECO:0000256" key="8">
    <source>
        <dbReference type="SAM" id="Phobius"/>
    </source>
</evidence>
<feature type="topological domain" description="Periplasmic" evidence="7">
    <location>
        <begin position="1"/>
        <end position="6"/>
    </location>
</feature>
<dbReference type="PANTHER" id="PTHR24074">
    <property type="entry name" value="CO-CHAPERONE PROTEIN DJLA"/>
    <property type="match status" value="1"/>
</dbReference>
<organism evidence="10 11">
    <name type="scientific">OM182 bacterium BACL3 MAG-120619-bin3</name>
    <dbReference type="NCBI Taxonomy" id="1655593"/>
    <lineage>
        <taxon>Bacteria</taxon>
        <taxon>Pseudomonadati</taxon>
        <taxon>Pseudomonadota</taxon>
        <taxon>Gammaproteobacteria</taxon>
        <taxon>OMG group</taxon>
        <taxon>OM182 clade</taxon>
    </lineage>
</organism>
<dbReference type="GO" id="GO:0005886">
    <property type="term" value="C:plasma membrane"/>
    <property type="evidence" value="ECO:0007669"/>
    <property type="project" value="UniProtKB-SubCell"/>
</dbReference>
<sequence>MSWWGKVVGGTFGFMLGGPLGALMGVSLGNYFDGGLTAQSSRLGLGATERVQSAFFTTTFALMGYVAKSDGKVTRDEIAMAERVMSQMRLNAQQREVAVKLFNEGKRQDFPLEEILTQFKRESFRRSSLVQMLLEIVAATALADGTLHAQERKTLELIASKLGVSRPRLDAILARVSGQAGFESADESRSKLSAAYALLAIESSASMEEVKRAYRRQMSQHHPDKLVAKGLPEEMIDIANRKTQDIKSAYDLIRKSREG</sequence>
<comment type="function">
    <text evidence="7">Regulatory DnaK co-chaperone. Direct interaction between DnaK and DjlA is needed for the induction of the wcaABCDE operon, involved in the synthesis of a colanic acid polysaccharide capsule, possibly through activation of the RcsB/RcsC phosphotransfer signaling pathway. The colanic acid capsule may help the bacterium survive conditions outside the host.</text>
</comment>
<dbReference type="SMART" id="SM00271">
    <property type="entry name" value="DnaJ"/>
    <property type="match status" value="1"/>
</dbReference>
<dbReference type="PRINTS" id="PR00625">
    <property type="entry name" value="JDOMAIN"/>
</dbReference>
<evidence type="ECO:0000256" key="2">
    <source>
        <dbReference type="ARBA" id="ARBA00022519"/>
    </source>
</evidence>
<dbReference type="InterPro" id="IPR029024">
    <property type="entry name" value="TerB-like"/>
</dbReference>
<gene>
    <name evidence="7" type="primary">djlA</name>
    <name evidence="10" type="ORF">ABR85_11155</name>
</gene>
<evidence type="ECO:0000256" key="6">
    <source>
        <dbReference type="ARBA" id="ARBA00023186"/>
    </source>
</evidence>
<comment type="caution">
    <text evidence="10">The sequence shown here is derived from an EMBL/GenBank/DDBJ whole genome shotgun (WGS) entry which is preliminary data.</text>
</comment>
<dbReference type="GO" id="GO:0051087">
    <property type="term" value="F:protein-folding chaperone binding"/>
    <property type="evidence" value="ECO:0007669"/>
    <property type="project" value="InterPro"/>
</dbReference>
<dbReference type="HAMAP" id="MF_01153">
    <property type="entry name" value="DjlA"/>
    <property type="match status" value="1"/>
</dbReference>
<evidence type="ECO:0000313" key="10">
    <source>
        <dbReference type="EMBL" id="KRO84479.1"/>
    </source>
</evidence>
<keyword evidence="4 7" id="KW-1133">Transmembrane helix</keyword>
<evidence type="ECO:0000256" key="5">
    <source>
        <dbReference type="ARBA" id="ARBA00023136"/>
    </source>
</evidence>
<dbReference type="InterPro" id="IPR050817">
    <property type="entry name" value="DjlA_DnaK_co-chaperone"/>
</dbReference>
<dbReference type="SUPFAM" id="SSF158682">
    <property type="entry name" value="TerB-like"/>
    <property type="match status" value="1"/>
</dbReference>
<feature type="domain" description="J" evidence="9">
    <location>
        <begin position="194"/>
        <end position="258"/>
    </location>
</feature>
<dbReference type="Pfam" id="PF00226">
    <property type="entry name" value="DnaJ"/>
    <property type="match status" value="1"/>
</dbReference>
<evidence type="ECO:0000256" key="3">
    <source>
        <dbReference type="ARBA" id="ARBA00022692"/>
    </source>
</evidence>
<dbReference type="InterPro" id="IPR007791">
    <property type="entry name" value="DjlA_N"/>
</dbReference>
<feature type="transmembrane region" description="Helical" evidence="8">
    <location>
        <begin position="12"/>
        <end position="32"/>
    </location>
</feature>
<dbReference type="InterPro" id="IPR036869">
    <property type="entry name" value="J_dom_sf"/>
</dbReference>
<comment type="subunit">
    <text evidence="7">Homodimer.</text>
</comment>
<dbReference type="Gene3D" id="1.10.3680.10">
    <property type="entry name" value="TerB-like"/>
    <property type="match status" value="1"/>
</dbReference>
<dbReference type="CDD" id="cd07316">
    <property type="entry name" value="terB_like_DjlA"/>
    <property type="match status" value="1"/>
</dbReference>
<evidence type="ECO:0000313" key="11">
    <source>
        <dbReference type="Proteomes" id="UP000051242"/>
    </source>
</evidence>
<dbReference type="CDD" id="cd06257">
    <property type="entry name" value="DnaJ"/>
    <property type="match status" value="1"/>
</dbReference>
<dbReference type="Pfam" id="PF05099">
    <property type="entry name" value="TerB"/>
    <property type="match status" value="1"/>
</dbReference>
<evidence type="ECO:0000256" key="1">
    <source>
        <dbReference type="ARBA" id="ARBA00022475"/>
    </source>
</evidence>
<evidence type="ECO:0000256" key="4">
    <source>
        <dbReference type="ARBA" id="ARBA00022989"/>
    </source>
</evidence>
<comment type="domain">
    <text evidence="7">The transmembrane domain is a dimerization domain.</text>
</comment>
<comment type="subcellular location">
    <subcellularLocation>
        <location evidence="7">Cell inner membrane</location>
        <topology evidence="7">Single-pass type III membrane protein</topology>
    </subcellularLocation>
</comment>
<dbReference type="NCBIfam" id="NF006948">
    <property type="entry name" value="PRK09430.1"/>
    <property type="match status" value="1"/>
</dbReference>
<dbReference type="SUPFAM" id="SSF46565">
    <property type="entry name" value="Chaperone J-domain"/>
    <property type="match status" value="1"/>
</dbReference>
<dbReference type="EMBL" id="LICD01000002">
    <property type="protein sequence ID" value="KRO84479.1"/>
    <property type="molecule type" value="Genomic_DNA"/>
</dbReference>
<accession>A0A0R2TB09</accession>
<evidence type="ECO:0000259" key="9">
    <source>
        <dbReference type="PROSITE" id="PS50076"/>
    </source>
</evidence>